<evidence type="ECO:0000313" key="3">
    <source>
        <dbReference type="EMBL" id="KAH3782418.1"/>
    </source>
</evidence>
<keyword evidence="4" id="KW-1185">Reference proteome</keyword>
<dbReference type="PROSITE" id="PS50157">
    <property type="entry name" value="ZINC_FINGER_C2H2_2"/>
    <property type="match status" value="1"/>
</dbReference>
<dbReference type="InterPro" id="IPR036236">
    <property type="entry name" value="Znf_C2H2_sf"/>
</dbReference>
<name>A0A9D4ISF7_DREPO</name>
<comment type="caution">
    <text evidence="3">The sequence shown here is derived from an EMBL/GenBank/DDBJ whole genome shotgun (WGS) entry which is preliminary data.</text>
</comment>
<accession>A0A9D4ISF7</accession>
<feature type="domain" description="C2H2-type" evidence="2">
    <location>
        <begin position="128"/>
        <end position="151"/>
    </location>
</feature>
<sequence length="370" mass="43001">MLRHMCIYQLFYKASSSMDTGSMYQLRNLINRRDVTGPDDVVQKFRPHQQFLEDVTDSYIVAACLDVMEEGCSNKNNIEFVEKISQKVMDCFNLGVTENSSISRIRNDLEAIHADEQKLFAMRVNDHYQCALCGKCFTSLVWFKKHLTSKHHWKLHQANTNEHCNNAVGQFLFMSLLFRDTCDSYKMCDGARSVCNAHFEWLYDSALKHSKYKIWLWRMITYTLSILGFRESFEYKWNISVNLNGGIRNNIPNDNAVEIQVNNIKRELNTQGANKSYESAKQICMTTQVIHAIKQNLMRTSRTAKSKSTRPEADKSGDIMKMVEFLRQKGAIKNVCWNSFQNFREPLSGINAEELHAWIGEQKRIANMFM</sequence>
<dbReference type="GO" id="GO:0008270">
    <property type="term" value="F:zinc ion binding"/>
    <property type="evidence" value="ECO:0007669"/>
    <property type="project" value="UniProtKB-KW"/>
</dbReference>
<protein>
    <recommendedName>
        <fullName evidence="2">C2H2-type domain-containing protein</fullName>
    </recommendedName>
</protein>
<gene>
    <name evidence="3" type="ORF">DPMN_160333</name>
</gene>
<reference evidence="3" key="1">
    <citation type="journal article" date="2019" name="bioRxiv">
        <title>The Genome of the Zebra Mussel, Dreissena polymorpha: A Resource for Invasive Species Research.</title>
        <authorList>
            <person name="McCartney M.A."/>
            <person name="Auch B."/>
            <person name="Kono T."/>
            <person name="Mallez S."/>
            <person name="Zhang Y."/>
            <person name="Obille A."/>
            <person name="Becker A."/>
            <person name="Abrahante J.E."/>
            <person name="Garbe J."/>
            <person name="Badalamenti J.P."/>
            <person name="Herman A."/>
            <person name="Mangelson H."/>
            <person name="Liachko I."/>
            <person name="Sullivan S."/>
            <person name="Sone E.D."/>
            <person name="Koren S."/>
            <person name="Silverstein K.A.T."/>
            <person name="Beckman K.B."/>
            <person name="Gohl D.M."/>
        </authorList>
    </citation>
    <scope>NUCLEOTIDE SEQUENCE</scope>
    <source>
        <strain evidence="3">Duluth1</strain>
        <tissue evidence="3">Whole animal</tissue>
    </source>
</reference>
<proteinExistence type="predicted"/>
<keyword evidence="1" id="KW-0479">Metal-binding</keyword>
<evidence type="ECO:0000313" key="4">
    <source>
        <dbReference type="Proteomes" id="UP000828390"/>
    </source>
</evidence>
<keyword evidence="1" id="KW-0863">Zinc-finger</keyword>
<dbReference type="EMBL" id="JAIWYP010000008">
    <property type="protein sequence ID" value="KAH3782418.1"/>
    <property type="molecule type" value="Genomic_DNA"/>
</dbReference>
<dbReference type="Proteomes" id="UP000828390">
    <property type="component" value="Unassembled WGS sequence"/>
</dbReference>
<evidence type="ECO:0000259" key="2">
    <source>
        <dbReference type="PROSITE" id="PS50157"/>
    </source>
</evidence>
<organism evidence="3 4">
    <name type="scientific">Dreissena polymorpha</name>
    <name type="common">Zebra mussel</name>
    <name type="synonym">Mytilus polymorpha</name>
    <dbReference type="NCBI Taxonomy" id="45954"/>
    <lineage>
        <taxon>Eukaryota</taxon>
        <taxon>Metazoa</taxon>
        <taxon>Spiralia</taxon>
        <taxon>Lophotrochozoa</taxon>
        <taxon>Mollusca</taxon>
        <taxon>Bivalvia</taxon>
        <taxon>Autobranchia</taxon>
        <taxon>Heteroconchia</taxon>
        <taxon>Euheterodonta</taxon>
        <taxon>Imparidentia</taxon>
        <taxon>Neoheterodontei</taxon>
        <taxon>Myida</taxon>
        <taxon>Dreissenoidea</taxon>
        <taxon>Dreissenidae</taxon>
        <taxon>Dreissena</taxon>
    </lineage>
</organism>
<keyword evidence="1" id="KW-0862">Zinc</keyword>
<reference evidence="3" key="2">
    <citation type="submission" date="2020-11" db="EMBL/GenBank/DDBJ databases">
        <authorList>
            <person name="McCartney M.A."/>
            <person name="Auch B."/>
            <person name="Kono T."/>
            <person name="Mallez S."/>
            <person name="Becker A."/>
            <person name="Gohl D.M."/>
            <person name="Silverstein K.A.T."/>
            <person name="Koren S."/>
            <person name="Bechman K.B."/>
            <person name="Herman A."/>
            <person name="Abrahante J.E."/>
            <person name="Garbe J."/>
        </authorList>
    </citation>
    <scope>NUCLEOTIDE SEQUENCE</scope>
    <source>
        <strain evidence="3">Duluth1</strain>
        <tissue evidence="3">Whole animal</tissue>
    </source>
</reference>
<dbReference type="SUPFAM" id="SSF57667">
    <property type="entry name" value="beta-beta-alpha zinc fingers"/>
    <property type="match status" value="1"/>
</dbReference>
<dbReference type="InterPro" id="IPR013087">
    <property type="entry name" value="Znf_C2H2_type"/>
</dbReference>
<evidence type="ECO:0000256" key="1">
    <source>
        <dbReference type="PROSITE-ProRule" id="PRU00042"/>
    </source>
</evidence>
<dbReference type="AlphaFoldDB" id="A0A9D4ISF7"/>